<dbReference type="EMBL" id="BASE01000005">
    <property type="protein sequence ID" value="GAM12081.1"/>
    <property type="molecule type" value="Genomic_DNA"/>
</dbReference>
<dbReference type="STRING" id="1321606.SAMD00020551_0200"/>
<dbReference type="GO" id="GO:0042601">
    <property type="term" value="C:endospore-forming forespore"/>
    <property type="evidence" value="ECO:0007669"/>
    <property type="project" value="TreeGrafter"/>
</dbReference>
<protein>
    <submittedName>
        <fullName evidence="2">CotS-related protein</fullName>
    </submittedName>
</protein>
<dbReference type="InterPro" id="IPR011009">
    <property type="entry name" value="Kinase-like_dom_sf"/>
</dbReference>
<dbReference type="InterPro" id="IPR014253">
    <property type="entry name" value="Spore_coat_YsxE"/>
</dbReference>
<dbReference type="OrthoDB" id="2379727at2"/>
<dbReference type="SUPFAM" id="SSF56112">
    <property type="entry name" value="Protein kinase-like (PK-like)"/>
    <property type="match status" value="1"/>
</dbReference>
<dbReference type="RefSeq" id="WP_041964041.1">
    <property type="nucleotide sequence ID" value="NZ_BASE01000005.1"/>
</dbReference>
<reference evidence="2 3" key="1">
    <citation type="submission" date="2013-06" db="EMBL/GenBank/DDBJ databases">
        <title>Whole genome shotgun sequence of Bacillus selenatarsenatis SF-1.</title>
        <authorList>
            <person name="Kuroda M."/>
            <person name="Sei K."/>
            <person name="Yamashita M."/>
            <person name="Ike M."/>
        </authorList>
    </citation>
    <scope>NUCLEOTIDE SEQUENCE [LARGE SCALE GENOMIC DNA]</scope>
    <source>
        <strain evidence="2 3">SF-1</strain>
    </source>
</reference>
<accession>A0A0A8X1Q3</accession>
<feature type="domain" description="Aminoglycoside phosphotransferase" evidence="1">
    <location>
        <begin position="33"/>
        <end position="244"/>
    </location>
</feature>
<keyword evidence="3" id="KW-1185">Reference proteome</keyword>
<dbReference type="PANTHER" id="PTHR39179">
    <property type="entry name" value="SPORE COAT PROTEIN I"/>
    <property type="match status" value="1"/>
</dbReference>
<evidence type="ECO:0000313" key="3">
    <source>
        <dbReference type="Proteomes" id="UP000031014"/>
    </source>
</evidence>
<dbReference type="PANTHER" id="PTHR39179:SF3">
    <property type="entry name" value="COTS-RELATED PROTEIN"/>
    <property type="match status" value="1"/>
</dbReference>
<dbReference type="AlphaFoldDB" id="A0A0A8X1Q3"/>
<dbReference type="NCBIfam" id="TIGR02904">
    <property type="entry name" value="spore_ysxE"/>
    <property type="match status" value="1"/>
</dbReference>
<gene>
    <name evidence="2" type="ORF">SAMD00020551_0200</name>
</gene>
<evidence type="ECO:0000259" key="1">
    <source>
        <dbReference type="Pfam" id="PF01636"/>
    </source>
</evidence>
<name>A0A0A8X1Q3_MESS1</name>
<dbReference type="Pfam" id="PF01636">
    <property type="entry name" value="APH"/>
    <property type="match status" value="1"/>
</dbReference>
<evidence type="ECO:0000313" key="2">
    <source>
        <dbReference type="EMBL" id="GAM12081.1"/>
    </source>
</evidence>
<sequence length="345" mass="41566">MDDRNFLKEDSSVLKQYPIDPYFAEDFGKVKKVYTKSGTFALKKIHPYEGTDFIKHIQHLYQKGYNRIVPVYPANDGRYAVLHNKSLYYLMPWMQNETREDQTQRHQQLFRELARMHTLSVKEMEISNEVKQEHYEKTIKEWEKEEEFINGFLESCENRVYMSPFELTFCLYYIQISQAIQFAKQKLETWNEKTKEQKKTRTVTLHGKVSPEHFLFDERGYGYFINFEKARQGSPIQDLLPFLARALKTQPKYGDEIIDWIYVYLKYFPFREDEMQLFMSYLAFPSGIIRVAELYHQRRVEVDERKFVQKLQRQYWLLSNTGYVVTKIDELERQKQQAKQEGAQS</sequence>
<dbReference type="Proteomes" id="UP000031014">
    <property type="component" value="Unassembled WGS sequence"/>
</dbReference>
<dbReference type="Gene3D" id="3.90.1200.10">
    <property type="match status" value="1"/>
</dbReference>
<comment type="caution">
    <text evidence="2">The sequence shown here is derived from an EMBL/GenBank/DDBJ whole genome shotgun (WGS) entry which is preliminary data.</text>
</comment>
<dbReference type="InterPro" id="IPR047175">
    <property type="entry name" value="CotS-like"/>
</dbReference>
<organism evidence="2 3">
    <name type="scientific">Mesobacillus selenatarsenatis (strain DSM 18680 / JCM 14380 / FERM P-15431 / SF-1)</name>
    <dbReference type="NCBI Taxonomy" id="1321606"/>
    <lineage>
        <taxon>Bacteria</taxon>
        <taxon>Bacillati</taxon>
        <taxon>Bacillota</taxon>
        <taxon>Bacilli</taxon>
        <taxon>Bacillales</taxon>
        <taxon>Bacillaceae</taxon>
        <taxon>Mesobacillus</taxon>
    </lineage>
</organism>
<dbReference type="InterPro" id="IPR002575">
    <property type="entry name" value="Aminoglycoside_PTrfase"/>
</dbReference>
<dbReference type="Gene3D" id="3.30.200.20">
    <property type="entry name" value="Phosphorylase Kinase, domain 1"/>
    <property type="match status" value="1"/>
</dbReference>
<proteinExistence type="predicted"/>